<comment type="caution">
    <text evidence="5">The sequence shown here is derived from an EMBL/GenBank/DDBJ whole genome shotgun (WGS) entry which is preliminary data.</text>
</comment>
<feature type="transmembrane region" description="Helical" evidence="2">
    <location>
        <begin position="173"/>
        <end position="196"/>
    </location>
</feature>
<dbReference type="Pfam" id="PF01757">
    <property type="entry name" value="Acyl_transf_3"/>
    <property type="match status" value="1"/>
</dbReference>
<feature type="transmembrane region" description="Helical" evidence="2">
    <location>
        <begin position="113"/>
        <end position="133"/>
    </location>
</feature>
<dbReference type="EMBL" id="WOSY01000007">
    <property type="protein sequence ID" value="NHN88711.1"/>
    <property type="molecule type" value="Genomic_DNA"/>
</dbReference>
<feature type="transmembrane region" description="Helical" evidence="2">
    <location>
        <begin position="285"/>
        <end position="303"/>
    </location>
</feature>
<evidence type="ECO:0000256" key="1">
    <source>
        <dbReference type="SAM" id="MobiDB-lite"/>
    </source>
</evidence>
<dbReference type="PANTHER" id="PTHR23028">
    <property type="entry name" value="ACETYLTRANSFERASE"/>
    <property type="match status" value="1"/>
</dbReference>
<keyword evidence="5" id="KW-0012">Acyltransferase</keyword>
<dbReference type="InterPro" id="IPR002656">
    <property type="entry name" value="Acyl_transf_3_dom"/>
</dbReference>
<evidence type="ECO:0000313" key="6">
    <source>
        <dbReference type="Proteomes" id="UP000631653"/>
    </source>
</evidence>
<evidence type="ECO:0000259" key="3">
    <source>
        <dbReference type="Pfam" id="PF01757"/>
    </source>
</evidence>
<evidence type="ECO:0000259" key="4">
    <source>
        <dbReference type="Pfam" id="PF19040"/>
    </source>
</evidence>
<dbReference type="Proteomes" id="UP000631653">
    <property type="component" value="Unassembled WGS sequence"/>
</dbReference>
<sequence>MRSRGVENAPHERQTCTASRAARHHIQPATQTAPRYKDLPRMPASGYYRNDIDGLRALAITAVVIYHVFPRALPGGFCGVDVFFVISGFLITGQFSRREIGLTAFYARRVRRLAPALLCVLLGTLLLGTFVLLPNELSALGRDSFAGVTFFSNLFSWHEQGYFDRTAALKPLLHLWSLGIEEQFYLLWPILILIGMRTRRLSLGWLVAGTFALSFTFSLWCTFFAPDAGFYWPISRMWEFMLGAALVVGAPAVRSLGSHWRTGLSWLGLASLGLSVLVLSPTSGFPAPLAACPTLAVMLLIAAGPKTWLAQRVLASPPMRTLGLISYPLYLWHWPLLAYEHILHGLTNQGRRTGYVIIALSVVLAALTNRFIEAPLRWRTPARPTLCGLLAGLFATGCLGLALWAWPGLLSQQSRHGTDINIESISIAEQDGIFPVTPNMTVEHVGSITLATIGPSIGNPILFTGDSLLFQWAPHIDALFSEGKLAHTVIFVAGPSCAPLPVEHYATEFRFCKAMSDLQDRILTTYPIRKIVMGAFWQRVFSLDPAVWPARKAQAEARIRTLRDGGKREVTIILPTPANIHFDPANMVQRSFSNIMIDASTLRAGVPMSSIRTGGADFTALLESIAHDTQVSTLDLTEEICGSRDACFPLMDNGTPKFADEKHLRPVFTQGRLQGLDRLLTH</sequence>
<gene>
    <name evidence="5" type="ORF">GOB81_08715</name>
</gene>
<feature type="transmembrane region" description="Helical" evidence="2">
    <location>
        <begin position="203"/>
        <end position="225"/>
    </location>
</feature>
<evidence type="ECO:0000313" key="5">
    <source>
        <dbReference type="EMBL" id="NHN88711.1"/>
    </source>
</evidence>
<evidence type="ECO:0000256" key="2">
    <source>
        <dbReference type="SAM" id="Phobius"/>
    </source>
</evidence>
<feature type="domain" description="SGNH" evidence="4">
    <location>
        <begin position="452"/>
        <end position="664"/>
    </location>
</feature>
<organism evidence="5 6">
    <name type="scientific">Acetobacter conturbans</name>
    <dbReference type="NCBI Taxonomy" id="1737472"/>
    <lineage>
        <taxon>Bacteria</taxon>
        <taxon>Pseudomonadati</taxon>
        <taxon>Pseudomonadota</taxon>
        <taxon>Alphaproteobacteria</taxon>
        <taxon>Acetobacterales</taxon>
        <taxon>Acetobacteraceae</taxon>
        <taxon>Acetobacter</taxon>
    </lineage>
</organism>
<feature type="region of interest" description="Disordered" evidence="1">
    <location>
        <begin position="1"/>
        <end position="33"/>
    </location>
</feature>
<feature type="transmembrane region" description="Helical" evidence="2">
    <location>
        <begin position="237"/>
        <end position="256"/>
    </location>
</feature>
<feature type="transmembrane region" description="Helical" evidence="2">
    <location>
        <begin position="354"/>
        <end position="372"/>
    </location>
</feature>
<dbReference type="Pfam" id="PF19040">
    <property type="entry name" value="SGNH"/>
    <property type="match status" value="1"/>
</dbReference>
<feature type="domain" description="Acyltransferase 3" evidence="3">
    <location>
        <begin position="50"/>
        <end position="366"/>
    </location>
</feature>
<keyword evidence="2" id="KW-1133">Transmembrane helix</keyword>
<keyword evidence="2" id="KW-0812">Transmembrane</keyword>
<feature type="transmembrane region" description="Helical" evidence="2">
    <location>
        <begin position="72"/>
        <end position="92"/>
    </location>
</feature>
<reference evidence="5 6" key="1">
    <citation type="journal article" date="2020" name="Int. J. Syst. Evol. Microbiol.">
        <title>Novel acetic acid bacteria from cider fermentations: Acetobacter conturbans sp. nov. and Acetobacter fallax sp. nov.</title>
        <authorList>
            <person name="Sombolestani A.S."/>
            <person name="Cleenwerck I."/>
            <person name="Cnockaert M."/>
            <person name="Borremans W."/>
            <person name="Wieme A.D."/>
            <person name="De Vuyst L."/>
            <person name="Vandamme P."/>
        </authorList>
    </citation>
    <scope>NUCLEOTIDE SEQUENCE [LARGE SCALE GENOMIC DNA]</scope>
    <source>
        <strain evidence="5 6">LMG 1627</strain>
    </source>
</reference>
<proteinExistence type="predicted"/>
<keyword evidence="5" id="KW-0808">Transferase</keyword>
<dbReference type="GO" id="GO:0016746">
    <property type="term" value="F:acyltransferase activity"/>
    <property type="evidence" value="ECO:0007669"/>
    <property type="project" value="UniProtKB-KW"/>
</dbReference>
<dbReference type="InterPro" id="IPR043968">
    <property type="entry name" value="SGNH"/>
</dbReference>
<dbReference type="InterPro" id="IPR050879">
    <property type="entry name" value="Acyltransferase_3"/>
</dbReference>
<name>A0ABX0JZ11_9PROT</name>
<dbReference type="PANTHER" id="PTHR23028:SF53">
    <property type="entry name" value="ACYL_TRANSF_3 DOMAIN-CONTAINING PROTEIN"/>
    <property type="match status" value="1"/>
</dbReference>
<keyword evidence="2" id="KW-0472">Membrane</keyword>
<feature type="transmembrane region" description="Helical" evidence="2">
    <location>
        <begin position="384"/>
        <end position="406"/>
    </location>
</feature>
<feature type="transmembrane region" description="Helical" evidence="2">
    <location>
        <begin position="263"/>
        <end position="279"/>
    </location>
</feature>
<feature type="transmembrane region" description="Helical" evidence="2">
    <location>
        <begin position="324"/>
        <end position="342"/>
    </location>
</feature>
<keyword evidence="6" id="KW-1185">Reference proteome</keyword>
<protein>
    <submittedName>
        <fullName evidence="5">Acyltransferase family protein</fullName>
    </submittedName>
</protein>
<accession>A0ABX0JZ11</accession>